<dbReference type="AlphaFoldDB" id="A0ABD2FRW7"/>
<protein>
    <submittedName>
        <fullName evidence="1">Uncharacterized protein</fullName>
    </submittedName>
</protein>
<dbReference type="EMBL" id="JBIYXZ010002087">
    <property type="protein sequence ID" value="KAL3044519.1"/>
    <property type="molecule type" value="Genomic_DNA"/>
</dbReference>
<sequence length="135" mass="15577">MTPPYLSELLHPYTPNRPLRSADQLLLNVPRTKSKLRGGRCFSVAAPTLWNDLPLHIRQAPTLWNDLPLHIRQAPTLWNDLPLHIRQAPTLWNDLPLHIRQAPTLWNDLPLHIRQAATLPVFKSLLKTHLFSLAY</sequence>
<accession>A0ABD2FRW7</accession>
<dbReference type="Proteomes" id="UP001619887">
    <property type="component" value="Unassembled WGS sequence"/>
</dbReference>
<evidence type="ECO:0000313" key="1">
    <source>
        <dbReference type="EMBL" id="KAL3044519.1"/>
    </source>
</evidence>
<reference evidence="1 2" key="2">
    <citation type="journal article" date="2024" name="G3 (Bethesda)">
        <title>The genome of the cryopelagic Antarctic bald notothen, Trematomus borchgrevinki.</title>
        <authorList>
            <person name="Rayamajhi N."/>
            <person name="Rivera-Colon A.G."/>
            <person name="Minhas B.F."/>
            <person name="Cheng C.C."/>
            <person name="Catchen J.M."/>
        </authorList>
    </citation>
    <scope>NUCLEOTIDE SEQUENCE [LARGE SCALE GENOMIC DNA]</scope>
    <source>
        <strain evidence="1">AGRC-2024</strain>
    </source>
</reference>
<organism evidence="1 2">
    <name type="scientific">Pagothenia borchgrevinki</name>
    <name type="common">Bald rockcod</name>
    <name type="synonym">Trematomus borchgrevinki</name>
    <dbReference type="NCBI Taxonomy" id="8213"/>
    <lineage>
        <taxon>Eukaryota</taxon>
        <taxon>Metazoa</taxon>
        <taxon>Chordata</taxon>
        <taxon>Craniata</taxon>
        <taxon>Vertebrata</taxon>
        <taxon>Euteleostomi</taxon>
        <taxon>Actinopterygii</taxon>
        <taxon>Neopterygii</taxon>
        <taxon>Teleostei</taxon>
        <taxon>Neoteleostei</taxon>
        <taxon>Acanthomorphata</taxon>
        <taxon>Eupercaria</taxon>
        <taxon>Perciformes</taxon>
        <taxon>Notothenioidei</taxon>
        <taxon>Nototheniidae</taxon>
        <taxon>Pagothenia</taxon>
    </lineage>
</organism>
<name>A0ABD2FRW7_PAGBO</name>
<proteinExistence type="predicted"/>
<reference evidence="1 2" key="1">
    <citation type="journal article" date="2022" name="G3 (Bethesda)">
        <title>Evaluating Illumina-, Nanopore-, and PacBio-based genome assembly strategies with the bald notothen, Trematomus borchgrevinki.</title>
        <authorList>
            <person name="Rayamajhi N."/>
            <person name="Cheng C.C."/>
            <person name="Catchen J.M."/>
        </authorList>
    </citation>
    <scope>NUCLEOTIDE SEQUENCE [LARGE SCALE GENOMIC DNA]</scope>
    <source>
        <strain evidence="1">AGRC-2024</strain>
    </source>
</reference>
<keyword evidence="2" id="KW-1185">Reference proteome</keyword>
<evidence type="ECO:0000313" key="2">
    <source>
        <dbReference type="Proteomes" id="UP001619887"/>
    </source>
</evidence>
<gene>
    <name evidence="1" type="ORF">OYC64_012917</name>
</gene>
<comment type="caution">
    <text evidence="1">The sequence shown here is derived from an EMBL/GenBank/DDBJ whole genome shotgun (WGS) entry which is preliminary data.</text>
</comment>